<accession>A0A328UFW6</accession>
<dbReference type="HAMAP" id="MF_00135">
    <property type="entry name" value="PRAI"/>
    <property type="match status" value="1"/>
</dbReference>
<evidence type="ECO:0000313" key="12">
    <source>
        <dbReference type="Proteomes" id="UP000249377"/>
    </source>
</evidence>
<comment type="similarity">
    <text evidence="9">Belongs to the TrpF family.</text>
</comment>
<evidence type="ECO:0000256" key="1">
    <source>
        <dbReference type="ARBA" id="ARBA00001164"/>
    </source>
</evidence>
<dbReference type="GO" id="GO:0000162">
    <property type="term" value="P:L-tryptophan biosynthetic process"/>
    <property type="evidence" value="ECO:0007669"/>
    <property type="project" value="UniProtKB-UniRule"/>
</dbReference>
<dbReference type="UniPathway" id="UPA00035">
    <property type="reaction ID" value="UER00042"/>
</dbReference>
<dbReference type="CDD" id="cd00405">
    <property type="entry name" value="PRAI"/>
    <property type="match status" value="1"/>
</dbReference>
<evidence type="ECO:0000256" key="4">
    <source>
        <dbReference type="ARBA" id="ARBA00022272"/>
    </source>
</evidence>
<dbReference type="SUPFAM" id="SSF51366">
    <property type="entry name" value="Ribulose-phoshate binding barrel"/>
    <property type="match status" value="1"/>
</dbReference>
<keyword evidence="7 9" id="KW-0057">Aromatic amino acid biosynthesis</keyword>
<gene>
    <name evidence="9" type="primary">trpF</name>
    <name evidence="11" type="ORF">DPQ25_07460</name>
</gene>
<dbReference type="RefSeq" id="WP_112332541.1">
    <property type="nucleotide sequence ID" value="NZ_QLYR01000003.1"/>
</dbReference>
<dbReference type="InterPro" id="IPR013785">
    <property type="entry name" value="Aldolase_TIM"/>
</dbReference>
<evidence type="ECO:0000259" key="10">
    <source>
        <dbReference type="Pfam" id="PF00697"/>
    </source>
</evidence>
<evidence type="ECO:0000256" key="5">
    <source>
        <dbReference type="ARBA" id="ARBA00022605"/>
    </source>
</evidence>
<dbReference type="EC" id="5.3.1.24" evidence="3 9"/>
<evidence type="ECO:0000256" key="9">
    <source>
        <dbReference type="HAMAP-Rule" id="MF_00135"/>
    </source>
</evidence>
<reference evidence="11 12" key="1">
    <citation type="submission" date="2018-06" db="EMBL/GenBank/DDBJ databases">
        <title>Noncontiguous genome sequence of Ruminococcaceae bacterium ASD2818.</title>
        <authorList>
            <person name="Chaplin A.V."/>
            <person name="Sokolova S.R."/>
            <person name="Kochetkova T.O."/>
            <person name="Goltsov A.Y."/>
            <person name="Trofimov D.Y."/>
            <person name="Efimov B.A."/>
        </authorList>
    </citation>
    <scope>NUCLEOTIDE SEQUENCE [LARGE SCALE GENOMIC DNA]</scope>
    <source>
        <strain evidence="11 12">ASD2818</strain>
    </source>
</reference>
<keyword evidence="12" id="KW-1185">Reference proteome</keyword>
<evidence type="ECO:0000256" key="8">
    <source>
        <dbReference type="ARBA" id="ARBA00023235"/>
    </source>
</evidence>
<dbReference type="PANTHER" id="PTHR42894:SF1">
    <property type="entry name" value="N-(5'-PHOSPHORIBOSYL)ANTHRANILATE ISOMERASE"/>
    <property type="match status" value="1"/>
</dbReference>
<comment type="catalytic activity">
    <reaction evidence="1 9">
        <text>N-(5-phospho-beta-D-ribosyl)anthranilate = 1-(2-carboxyphenylamino)-1-deoxy-D-ribulose 5-phosphate</text>
        <dbReference type="Rhea" id="RHEA:21540"/>
        <dbReference type="ChEBI" id="CHEBI:18277"/>
        <dbReference type="ChEBI" id="CHEBI:58613"/>
        <dbReference type="EC" id="5.3.1.24"/>
    </reaction>
</comment>
<dbReference type="InterPro" id="IPR011060">
    <property type="entry name" value="RibuloseP-bd_barrel"/>
</dbReference>
<dbReference type="Gene3D" id="3.20.20.70">
    <property type="entry name" value="Aldolase class I"/>
    <property type="match status" value="1"/>
</dbReference>
<dbReference type="PANTHER" id="PTHR42894">
    <property type="entry name" value="N-(5'-PHOSPHORIBOSYL)ANTHRANILATE ISOMERASE"/>
    <property type="match status" value="1"/>
</dbReference>
<evidence type="ECO:0000313" key="11">
    <source>
        <dbReference type="EMBL" id="RAQ29310.1"/>
    </source>
</evidence>
<comment type="caution">
    <text evidence="11">The sequence shown here is derived from an EMBL/GenBank/DDBJ whole genome shotgun (WGS) entry which is preliminary data.</text>
</comment>
<dbReference type="InterPro" id="IPR044643">
    <property type="entry name" value="TrpF_fam"/>
</dbReference>
<comment type="pathway">
    <text evidence="2 9">Amino-acid biosynthesis; L-tryptophan biosynthesis; L-tryptophan from chorismate: step 3/5.</text>
</comment>
<evidence type="ECO:0000256" key="2">
    <source>
        <dbReference type="ARBA" id="ARBA00004664"/>
    </source>
</evidence>
<keyword evidence="8 9" id="KW-0413">Isomerase</keyword>
<keyword evidence="5 9" id="KW-0028">Amino-acid biosynthesis</keyword>
<proteinExistence type="inferred from homology"/>
<dbReference type="Pfam" id="PF00697">
    <property type="entry name" value="PRAI"/>
    <property type="match status" value="1"/>
</dbReference>
<dbReference type="InterPro" id="IPR001240">
    <property type="entry name" value="PRAI_dom"/>
</dbReference>
<name>A0A328UFW6_9FIRM</name>
<evidence type="ECO:0000256" key="7">
    <source>
        <dbReference type="ARBA" id="ARBA00023141"/>
    </source>
</evidence>
<evidence type="ECO:0000256" key="6">
    <source>
        <dbReference type="ARBA" id="ARBA00022822"/>
    </source>
</evidence>
<dbReference type="GO" id="GO:0004640">
    <property type="term" value="F:phosphoribosylanthranilate isomerase activity"/>
    <property type="evidence" value="ECO:0007669"/>
    <property type="project" value="UniProtKB-UniRule"/>
</dbReference>
<dbReference type="Proteomes" id="UP000249377">
    <property type="component" value="Unassembled WGS sequence"/>
</dbReference>
<organism evidence="11 12">
    <name type="scientific">Hydrogeniiclostridium mannosilyticum</name>
    <dbReference type="NCBI Taxonomy" id="2764322"/>
    <lineage>
        <taxon>Bacteria</taxon>
        <taxon>Bacillati</taxon>
        <taxon>Bacillota</taxon>
        <taxon>Clostridia</taxon>
        <taxon>Eubacteriales</taxon>
        <taxon>Acutalibacteraceae</taxon>
        <taxon>Hydrogeniiclostridium</taxon>
    </lineage>
</organism>
<sequence length="203" mass="22109">MTRIKICGLTRPEDISFVNEAEPDYAGFVIHVPGSRRSVSPEEAARLRARLAGKIVPVGVFVDEPLENVTTLLENGVIEMAQLHGSEGEGYIRELRARTGKPVCKAFRADTEQSVRPALHSKADYLLFDHGSGGTGKAFDWQLVSGVKRPFFLAGGLTVENLCTAISTVHPWAVDLSSGVEQAGQKDREKILAAVAAVRRWDL</sequence>
<dbReference type="EMBL" id="QLYR01000003">
    <property type="protein sequence ID" value="RAQ29310.1"/>
    <property type="molecule type" value="Genomic_DNA"/>
</dbReference>
<evidence type="ECO:0000256" key="3">
    <source>
        <dbReference type="ARBA" id="ARBA00012572"/>
    </source>
</evidence>
<protein>
    <recommendedName>
        <fullName evidence="4 9">N-(5'-phosphoribosyl)anthranilate isomerase</fullName>
        <shortName evidence="9">PRAI</shortName>
        <ecNumber evidence="3 9">5.3.1.24</ecNumber>
    </recommendedName>
</protein>
<dbReference type="AlphaFoldDB" id="A0A328UFW6"/>
<feature type="domain" description="N-(5'phosphoribosyl) anthranilate isomerase (PRAI)" evidence="10">
    <location>
        <begin position="4"/>
        <end position="195"/>
    </location>
</feature>
<keyword evidence="6 9" id="KW-0822">Tryptophan biosynthesis</keyword>